<dbReference type="InterPro" id="IPR009080">
    <property type="entry name" value="tRNAsynth_Ia_anticodon-bd"/>
</dbReference>
<dbReference type="Gene3D" id="1.10.730.10">
    <property type="entry name" value="Isoleucyl-tRNA Synthetase, Domain 1"/>
    <property type="match status" value="1"/>
</dbReference>
<dbReference type="SUPFAM" id="SSF55190">
    <property type="entry name" value="Arginyl-tRNA synthetase (ArgRS), N-terminal 'additional' domain"/>
    <property type="match status" value="1"/>
</dbReference>
<evidence type="ECO:0000256" key="3">
    <source>
        <dbReference type="ARBA" id="ARBA00022598"/>
    </source>
</evidence>
<evidence type="ECO:0000256" key="8">
    <source>
        <dbReference type="ARBA" id="ARBA00049339"/>
    </source>
</evidence>
<dbReference type="EMBL" id="MU839843">
    <property type="protein sequence ID" value="KAK1751010.1"/>
    <property type="molecule type" value="Genomic_DNA"/>
</dbReference>
<evidence type="ECO:0000256" key="1">
    <source>
        <dbReference type="ARBA" id="ARBA00005594"/>
    </source>
</evidence>
<evidence type="ECO:0000313" key="12">
    <source>
        <dbReference type="Proteomes" id="UP001239445"/>
    </source>
</evidence>
<dbReference type="Gene3D" id="3.40.50.620">
    <property type="entry name" value="HUPs"/>
    <property type="match status" value="1"/>
</dbReference>
<dbReference type="Gene3D" id="3.30.1360.70">
    <property type="entry name" value="Arginyl tRNA synthetase N-terminal domain"/>
    <property type="match status" value="1"/>
</dbReference>
<sequence length="699" mass="77633">MLLADDSRYIHGHATRSTVMATNTLGGLKALLQELKLDEIPEFPSADILHHPTDIFHVYLADAVQKILGCDPKKAYDAIQPANSSINGDLAIVLPRLKVPDGPGPEKLGEDLLAKFPYPHPLFSLPWKDGIHIRVFWSLKALPRIIVPFILDRGSHYGCSIDGASQVVPPEAAAETAPEAPPSTPIAAVDPPKHLSLAEGGDTYQKTVVVEFSSPNLGPDFRADHLRSTVLGAFVANIYDAMGWNVVRISYLGDWGMHIGLLGIGWSRWGSLDTLNDHPEPLRYLHDLYARMDEEMKPVMEAKKKAREKGDTASDGGADEEGLIAERDATFKKLEDGDDEAVELWERLHKISVDYYKLQSSRLDIMFDDFKGESQVCLGAKFIQTTEESFKAKNLSEKAEDGSWVLDFGKHDAARLRVATVRGKHGTSTYFLRDVAAVLVRLADYRFDKMIYVVGEQDEHFRQVFKAVELLGHAKLAASLQHLTFRRNPTKWGEQRLLGDILDECIRWSHRGTDDPSLLPPLLRDMSASSLSRVAINSLKLSELNTKNKSPSTGLDAEKLMSSEGETGLGLEVLYRRLENCIVTLQEDATVATGGSGDRWPEPEFLSLADSPWIDLIRRLAQFPEIMATAYKTLEPQGLVEYLFEVLDDVKYCLDETSEGLAGIEGEGEMVAAKRHARLMLFRAALQVVKNAMGVLNIR</sequence>
<dbReference type="InterPro" id="IPR014729">
    <property type="entry name" value="Rossmann-like_a/b/a_fold"/>
</dbReference>
<dbReference type="Pfam" id="PF05746">
    <property type="entry name" value="DALR_1"/>
    <property type="match status" value="1"/>
</dbReference>
<dbReference type="PANTHER" id="PTHR11956">
    <property type="entry name" value="ARGINYL-TRNA SYNTHETASE"/>
    <property type="match status" value="1"/>
</dbReference>
<dbReference type="SUPFAM" id="SSF47323">
    <property type="entry name" value="Anticodon-binding domain of a subclass of class I aminoacyl-tRNA synthetases"/>
    <property type="match status" value="1"/>
</dbReference>
<dbReference type="SMART" id="SM00836">
    <property type="entry name" value="DALR_1"/>
    <property type="match status" value="1"/>
</dbReference>
<keyword evidence="4 9" id="KW-0547">Nucleotide-binding</keyword>
<evidence type="ECO:0000256" key="4">
    <source>
        <dbReference type="ARBA" id="ARBA00022741"/>
    </source>
</evidence>
<evidence type="ECO:0000259" key="10">
    <source>
        <dbReference type="SMART" id="SM00836"/>
    </source>
</evidence>
<name>A0AAJ0B3H7_9PEZI</name>
<dbReference type="Pfam" id="PF00750">
    <property type="entry name" value="tRNA-synt_1d"/>
    <property type="match status" value="1"/>
</dbReference>
<keyword evidence="3 9" id="KW-0436">Ligase</keyword>
<evidence type="ECO:0000313" key="11">
    <source>
        <dbReference type="EMBL" id="KAK1751010.1"/>
    </source>
</evidence>
<dbReference type="AlphaFoldDB" id="A0AAJ0B3H7"/>
<evidence type="ECO:0000256" key="7">
    <source>
        <dbReference type="ARBA" id="ARBA00023146"/>
    </source>
</evidence>
<dbReference type="InterPro" id="IPR036695">
    <property type="entry name" value="Arg-tRNA-synth_N_sf"/>
</dbReference>
<evidence type="ECO:0000256" key="9">
    <source>
        <dbReference type="RuleBase" id="RU363038"/>
    </source>
</evidence>
<evidence type="ECO:0000256" key="2">
    <source>
        <dbReference type="ARBA" id="ARBA00012837"/>
    </source>
</evidence>
<organism evidence="11 12">
    <name type="scientific">Echria macrotheca</name>
    <dbReference type="NCBI Taxonomy" id="438768"/>
    <lineage>
        <taxon>Eukaryota</taxon>
        <taxon>Fungi</taxon>
        <taxon>Dikarya</taxon>
        <taxon>Ascomycota</taxon>
        <taxon>Pezizomycotina</taxon>
        <taxon>Sordariomycetes</taxon>
        <taxon>Sordariomycetidae</taxon>
        <taxon>Sordariales</taxon>
        <taxon>Schizotheciaceae</taxon>
        <taxon>Echria</taxon>
    </lineage>
</organism>
<dbReference type="EC" id="6.1.1.19" evidence="2"/>
<dbReference type="GO" id="GO:0005739">
    <property type="term" value="C:mitochondrion"/>
    <property type="evidence" value="ECO:0007669"/>
    <property type="project" value="TreeGrafter"/>
</dbReference>
<evidence type="ECO:0000256" key="5">
    <source>
        <dbReference type="ARBA" id="ARBA00022840"/>
    </source>
</evidence>
<dbReference type="SUPFAM" id="SSF52374">
    <property type="entry name" value="Nucleotidylyl transferase"/>
    <property type="match status" value="1"/>
</dbReference>
<dbReference type="Proteomes" id="UP001239445">
    <property type="component" value="Unassembled WGS sequence"/>
</dbReference>
<gene>
    <name evidence="11" type="ORF">QBC47DRAFT_392076</name>
</gene>
<dbReference type="GO" id="GO:0004814">
    <property type="term" value="F:arginine-tRNA ligase activity"/>
    <property type="evidence" value="ECO:0007669"/>
    <property type="project" value="UniProtKB-EC"/>
</dbReference>
<comment type="similarity">
    <text evidence="1 9">Belongs to the class-I aminoacyl-tRNA synthetase family.</text>
</comment>
<comment type="catalytic activity">
    <reaction evidence="8">
        <text>tRNA(Arg) + L-arginine + ATP = L-arginyl-tRNA(Arg) + AMP + diphosphate</text>
        <dbReference type="Rhea" id="RHEA:20301"/>
        <dbReference type="Rhea" id="RHEA-COMP:9658"/>
        <dbReference type="Rhea" id="RHEA-COMP:9673"/>
        <dbReference type="ChEBI" id="CHEBI:30616"/>
        <dbReference type="ChEBI" id="CHEBI:32682"/>
        <dbReference type="ChEBI" id="CHEBI:33019"/>
        <dbReference type="ChEBI" id="CHEBI:78442"/>
        <dbReference type="ChEBI" id="CHEBI:78513"/>
        <dbReference type="ChEBI" id="CHEBI:456215"/>
        <dbReference type="EC" id="6.1.1.19"/>
    </reaction>
</comment>
<accession>A0AAJ0B3H7</accession>
<keyword evidence="7 9" id="KW-0030">Aminoacyl-tRNA synthetase</keyword>
<dbReference type="InterPro" id="IPR008909">
    <property type="entry name" value="DALR_anticod-bd"/>
</dbReference>
<reference evidence="11" key="1">
    <citation type="submission" date="2023-06" db="EMBL/GenBank/DDBJ databases">
        <title>Genome-scale phylogeny and comparative genomics of the fungal order Sordariales.</title>
        <authorList>
            <consortium name="Lawrence Berkeley National Laboratory"/>
            <person name="Hensen N."/>
            <person name="Bonometti L."/>
            <person name="Westerberg I."/>
            <person name="Brannstrom I.O."/>
            <person name="Guillou S."/>
            <person name="Cros-Aarteil S."/>
            <person name="Calhoun S."/>
            <person name="Haridas S."/>
            <person name="Kuo A."/>
            <person name="Mondo S."/>
            <person name="Pangilinan J."/>
            <person name="Riley R."/>
            <person name="Labutti K."/>
            <person name="Andreopoulos B."/>
            <person name="Lipzen A."/>
            <person name="Chen C."/>
            <person name="Yanf M."/>
            <person name="Daum C."/>
            <person name="Ng V."/>
            <person name="Clum A."/>
            <person name="Steindorff A."/>
            <person name="Ohm R."/>
            <person name="Martin F."/>
            <person name="Silar P."/>
            <person name="Natvig D."/>
            <person name="Lalanne C."/>
            <person name="Gautier V."/>
            <person name="Ament-Velasquez S.L."/>
            <person name="Kruys A."/>
            <person name="Hutchinson M.I."/>
            <person name="Powell A.J."/>
            <person name="Barry K."/>
            <person name="Miller A.N."/>
            <person name="Grigoriev I.V."/>
            <person name="Debuchy R."/>
            <person name="Gladieux P."/>
            <person name="Thoren M.H."/>
            <person name="Johannesson H."/>
        </authorList>
    </citation>
    <scope>NUCLEOTIDE SEQUENCE</scope>
    <source>
        <strain evidence="11">PSN4</strain>
    </source>
</reference>
<comment type="caution">
    <text evidence="11">The sequence shown here is derived from an EMBL/GenBank/DDBJ whole genome shotgun (WGS) entry which is preliminary data.</text>
</comment>
<dbReference type="GO" id="GO:0006420">
    <property type="term" value="P:arginyl-tRNA aminoacylation"/>
    <property type="evidence" value="ECO:0007669"/>
    <property type="project" value="InterPro"/>
</dbReference>
<evidence type="ECO:0000256" key="6">
    <source>
        <dbReference type="ARBA" id="ARBA00022917"/>
    </source>
</evidence>
<protein>
    <recommendedName>
        <fullName evidence="2">arginine--tRNA ligase</fullName>
        <ecNumber evidence="2">6.1.1.19</ecNumber>
    </recommendedName>
</protein>
<keyword evidence="12" id="KW-1185">Reference proteome</keyword>
<feature type="domain" description="DALR anticodon binding" evidence="10">
    <location>
        <begin position="585"/>
        <end position="698"/>
    </location>
</feature>
<dbReference type="InterPro" id="IPR001278">
    <property type="entry name" value="Arg-tRNA-ligase"/>
</dbReference>
<keyword evidence="5 9" id="KW-0067">ATP-binding</keyword>
<proteinExistence type="inferred from homology"/>
<dbReference type="GO" id="GO:0005524">
    <property type="term" value="F:ATP binding"/>
    <property type="evidence" value="ECO:0007669"/>
    <property type="project" value="UniProtKB-KW"/>
</dbReference>
<dbReference type="InterPro" id="IPR035684">
    <property type="entry name" value="ArgRS_core"/>
</dbReference>
<keyword evidence="6 9" id="KW-0648">Protein biosynthesis</keyword>
<dbReference type="PANTHER" id="PTHR11956:SF11">
    <property type="entry name" value="ARGININE--TRNA LIGASE, MITOCHONDRIAL-RELATED"/>
    <property type="match status" value="1"/>
</dbReference>
<dbReference type="GO" id="GO:0032543">
    <property type="term" value="P:mitochondrial translation"/>
    <property type="evidence" value="ECO:0007669"/>
    <property type="project" value="TreeGrafter"/>
</dbReference>
<dbReference type="PRINTS" id="PR01038">
    <property type="entry name" value="TRNASYNTHARG"/>
</dbReference>